<organism evidence="2 3">
    <name type="scientific">Bittarella massiliensis</name>
    <name type="common">ex Durand et al. 2017</name>
    <dbReference type="NCBI Taxonomy" id="1720313"/>
    <lineage>
        <taxon>Bacteria</taxon>
        <taxon>Bacillati</taxon>
        <taxon>Bacillota</taxon>
        <taxon>Clostridia</taxon>
        <taxon>Eubacteriales</taxon>
        <taxon>Oscillospiraceae</taxon>
        <taxon>Bittarella (ex Durand et al. 2017)</taxon>
    </lineage>
</organism>
<evidence type="ECO:0000313" key="3">
    <source>
        <dbReference type="Proteomes" id="UP001205063"/>
    </source>
</evidence>
<protein>
    <submittedName>
        <fullName evidence="2">Uncharacterized protein</fullName>
    </submittedName>
</protein>
<reference evidence="2" key="1">
    <citation type="submission" date="2022-06" db="EMBL/GenBank/DDBJ databases">
        <title>Isolation of gut microbiota from human fecal samples.</title>
        <authorList>
            <person name="Pamer E.G."/>
            <person name="Barat B."/>
            <person name="Waligurski E."/>
            <person name="Medina S."/>
            <person name="Paddock L."/>
            <person name="Mostad J."/>
        </authorList>
    </citation>
    <scope>NUCLEOTIDE SEQUENCE</scope>
    <source>
        <strain evidence="2">DFI.7.96</strain>
    </source>
</reference>
<dbReference type="Proteomes" id="UP001205063">
    <property type="component" value="Unassembled WGS sequence"/>
</dbReference>
<name>A0AAW5K549_9FIRM</name>
<feature type="signal peptide" evidence="1">
    <location>
        <begin position="1"/>
        <end position="24"/>
    </location>
</feature>
<dbReference type="EMBL" id="JANGAB010000001">
    <property type="protein sequence ID" value="MCQ4948116.1"/>
    <property type="molecule type" value="Genomic_DNA"/>
</dbReference>
<dbReference type="AlphaFoldDB" id="A0AAW5K549"/>
<accession>A0AAW5K549</accession>
<feature type="chain" id="PRO_5043834711" evidence="1">
    <location>
        <begin position="25"/>
        <end position="124"/>
    </location>
</feature>
<comment type="caution">
    <text evidence="2">The sequence shown here is derived from an EMBL/GenBank/DDBJ whole genome shotgun (WGS) entry which is preliminary data.</text>
</comment>
<evidence type="ECO:0000313" key="2">
    <source>
        <dbReference type="EMBL" id="MCQ4948116.1"/>
    </source>
</evidence>
<proteinExistence type="predicted"/>
<keyword evidence="1" id="KW-0732">Signal</keyword>
<dbReference type="RefSeq" id="WP_256135094.1">
    <property type="nucleotide sequence ID" value="NZ_JANGAB010000001.1"/>
</dbReference>
<evidence type="ECO:0000256" key="1">
    <source>
        <dbReference type="SAM" id="SignalP"/>
    </source>
</evidence>
<gene>
    <name evidence="2" type="ORF">NE646_00320</name>
</gene>
<sequence length="124" mass="13476">MKKKLAMVLAALIAVFVLAISAFATPSRLRTWTGDTANHYTEPWVSGHNAQAYGKASGGTATLYFDLQGLEYNGQTYTELSDTVTPGNSKWTSVYTNSMGADFRTHGRFRYGNPGTGSIQANAW</sequence>